<keyword evidence="9" id="KW-1185">Reference proteome</keyword>
<dbReference type="PANTHER" id="PTHR12042">
    <property type="entry name" value="LACTOSYLCERAMIDE 4-ALPHA-GALACTOSYLTRANSFERASE ALPHA- 1,4-GALACTOSYLTRANSFERASE"/>
    <property type="match status" value="1"/>
</dbReference>
<evidence type="ECO:0000256" key="6">
    <source>
        <dbReference type="ARBA" id="ARBA00023136"/>
    </source>
</evidence>
<dbReference type="SUPFAM" id="SSF53448">
    <property type="entry name" value="Nucleotide-diphospho-sugar transferases"/>
    <property type="match status" value="1"/>
</dbReference>
<comment type="similarity">
    <text evidence="2">Belongs to the glycosyltransferase 32 family.</text>
</comment>
<evidence type="ECO:0000256" key="4">
    <source>
        <dbReference type="ARBA" id="ARBA00022679"/>
    </source>
</evidence>
<dbReference type="InterPro" id="IPR007652">
    <property type="entry name" value="A1-4-GlycosylTfrase_dom"/>
</dbReference>
<dbReference type="PANTHER" id="PTHR12042:SF21">
    <property type="entry name" value="ALPHA1,4-GALACTOSYLTRANSFERASE 1-RELATED"/>
    <property type="match status" value="1"/>
</dbReference>
<dbReference type="Proteomes" id="UP001107558">
    <property type="component" value="Chromosome 3"/>
</dbReference>
<keyword evidence="3" id="KW-0328">Glycosyltransferase</keyword>
<keyword evidence="6" id="KW-0472">Membrane</keyword>
<comment type="subcellular location">
    <subcellularLocation>
        <location evidence="1">Golgi apparatus membrane</location>
        <topology evidence="1">Single-pass type II membrane protein</topology>
    </subcellularLocation>
</comment>
<dbReference type="AlphaFoldDB" id="A0A9J6BMZ5"/>
<dbReference type="Pfam" id="PF04488">
    <property type="entry name" value="Gly_transf_sug"/>
    <property type="match status" value="1"/>
</dbReference>
<comment type="caution">
    <text evidence="8">The sequence shown here is derived from an EMBL/GenBank/DDBJ whole genome shotgun (WGS) entry which is preliminary data.</text>
</comment>
<keyword evidence="4" id="KW-0808">Transferase</keyword>
<gene>
    <name evidence="8" type="ORF">PVAND_001450</name>
</gene>
<accession>A0A9J6BMZ5</accession>
<evidence type="ECO:0000313" key="8">
    <source>
        <dbReference type="EMBL" id="KAG5671241.1"/>
    </source>
</evidence>
<dbReference type="InterPro" id="IPR007577">
    <property type="entry name" value="GlycoTrfase_DXD_sugar-bd_CS"/>
</dbReference>
<name>A0A9J6BMZ5_POLVA</name>
<proteinExistence type="inferred from homology"/>
<dbReference type="Gene3D" id="3.90.550.20">
    <property type="match status" value="1"/>
</dbReference>
<protein>
    <recommendedName>
        <fullName evidence="7">Alpha 1,4-glycosyltransferase domain-containing protein</fullName>
    </recommendedName>
</protein>
<dbReference type="EMBL" id="JADBJN010000003">
    <property type="protein sequence ID" value="KAG5671241.1"/>
    <property type="molecule type" value="Genomic_DNA"/>
</dbReference>
<evidence type="ECO:0000256" key="2">
    <source>
        <dbReference type="ARBA" id="ARBA00009003"/>
    </source>
</evidence>
<dbReference type="InterPro" id="IPR029044">
    <property type="entry name" value="Nucleotide-diphossugar_trans"/>
</dbReference>
<evidence type="ECO:0000256" key="1">
    <source>
        <dbReference type="ARBA" id="ARBA00004323"/>
    </source>
</evidence>
<evidence type="ECO:0000259" key="7">
    <source>
        <dbReference type="Pfam" id="PF04572"/>
    </source>
</evidence>
<evidence type="ECO:0000313" key="9">
    <source>
        <dbReference type="Proteomes" id="UP001107558"/>
    </source>
</evidence>
<evidence type="ECO:0000256" key="3">
    <source>
        <dbReference type="ARBA" id="ARBA00022676"/>
    </source>
</evidence>
<dbReference type="InterPro" id="IPR051981">
    <property type="entry name" value="Glycosyltransf_32"/>
</dbReference>
<dbReference type="GO" id="GO:0006688">
    <property type="term" value="P:glycosphingolipid biosynthetic process"/>
    <property type="evidence" value="ECO:0007669"/>
    <property type="project" value="TreeGrafter"/>
</dbReference>
<dbReference type="GO" id="GO:0000139">
    <property type="term" value="C:Golgi membrane"/>
    <property type="evidence" value="ECO:0007669"/>
    <property type="project" value="UniProtKB-SubCell"/>
</dbReference>
<dbReference type="Pfam" id="PF04572">
    <property type="entry name" value="Gb3_synth"/>
    <property type="match status" value="1"/>
</dbReference>
<sequence length="335" mass="39726">MFKSYKIDDEDQEAEIKFIREKGTVSEEEKREERRVHLNSFYFEGIQPQNSDNIFFILKGTVQDRFFPRRITYRQVCSIESALRAYPEKLIYVIFISFDNDVMFQISKSLYGLSYQNIMLTKLNIYEFMSSLAENFPHDKYLSSKHQFKHTLDIIRLFLLYKYGGTYIDNEMIVKKNVSHVKNFLCDEGYYSIIDSIMNFEQRELVEILIEDMIKNFDGNIEDQQGSILLTRVMEKLCQSPRVKMKMDRKNCEGFNILNKEICYPLDSENYWKLFDESQTDNVLEIIKNSSIVHLFNPLSKKLTKDPKTAAGQLMMQFCPNSYQLADDHDFIEFT</sequence>
<dbReference type="GO" id="GO:0016758">
    <property type="term" value="F:hexosyltransferase activity"/>
    <property type="evidence" value="ECO:0007669"/>
    <property type="project" value="TreeGrafter"/>
</dbReference>
<keyword evidence="5" id="KW-0333">Golgi apparatus</keyword>
<dbReference type="OrthoDB" id="409543at2759"/>
<evidence type="ECO:0000256" key="5">
    <source>
        <dbReference type="ARBA" id="ARBA00023034"/>
    </source>
</evidence>
<reference evidence="8" key="1">
    <citation type="submission" date="2021-03" db="EMBL/GenBank/DDBJ databases">
        <title>Chromosome level genome of the anhydrobiotic midge Polypedilum vanderplanki.</title>
        <authorList>
            <person name="Yoshida Y."/>
            <person name="Kikawada T."/>
            <person name="Gusev O."/>
        </authorList>
    </citation>
    <scope>NUCLEOTIDE SEQUENCE</scope>
    <source>
        <strain evidence="8">NIAS01</strain>
        <tissue evidence="8">Whole body or cell culture</tissue>
    </source>
</reference>
<feature type="domain" description="Alpha 1,4-glycosyltransferase" evidence="7">
    <location>
        <begin position="202"/>
        <end position="325"/>
    </location>
</feature>
<organism evidence="8 9">
    <name type="scientific">Polypedilum vanderplanki</name>
    <name type="common">Sleeping chironomid midge</name>
    <dbReference type="NCBI Taxonomy" id="319348"/>
    <lineage>
        <taxon>Eukaryota</taxon>
        <taxon>Metazoa</taxon>
        <taxon>Ecdysozoa</taxon>
        <taxon>Arthropoda</taxon>
        <taxon>Hexapoda</taxon>
        <taxon>Insecta</taxon>
        <taxon>Pterygota</taxon>
        <taxon>Neoptera</taxon>
        <taxon>Endopterygota</taxon>
        <taxon>Diptera</taxon>
        <taxon>Nematocera</taxon>
        <taxon>Chironomoidea</taxon>
        <taxon>Chironomidae</taxon>
        <taxon>Chironominae</taxon>
        <taxon>Polypedilum</taxon>
        <taxon>Polypedilum</taxon>
    </lineage>
</organism>